<evidence type="ECO:0000313" key="3">
    <source>
        <dbReference type="Proteomes" id="UP001448207"/>
    </source>
</evidence>
<evidence type="ECO:0000313" key="2">
    <source>
        <dbReference type="EMBL" id="KAL0076851.1"/>
    </source>
</evidence>
<evidence type="ECO:0000256" key="1">
    <source>
        <dbReference type="SAM" id="Phobius"/>
    </source>
</evidence>
<gene>
    <name evidence="2" type="ORF">J3Q64DRAFT_1771112</name>
</gene>
<name>A0ABR3AKQ8_PHYBL</name>
<comment type="caution">
    <text evidence="2">The sequence shown here is derived from an EMBL/GenBank/DDBJ whole genome shotgun (WGS) entry which is preliminary data.</text>
</comment>
<keyword evidence="1" id="KW-1133">Transmembrane helix</keyword>
<organism evidence="2 3">
    <name type="scientific">Phycomyces blakesleeanus</name>
    <dbReference type="NCBI Taxonomy" id="4837"/>
    <lineage>
        <taxon>Eukaryota</taxon>
        <taxon>Fungi</taxon>
        <taxon>Fungi incertae sedis</taxon>
        <taxon>Mucoromycota</taxon>
        <taxon>Mucoromycotina</taxon>
        <taxon>Mucoromycetes</taxon>
        <taxon>Mucorales</taxon>
        <taxon>Phycomycetaceae</taxon>
        <taxon>Phycomyces</taxon>
    </lineage>
</organism>
<dbReference type="EMBL" id="JBCLYO010000030">
    <property type="protein sequence ID" value="KAL0076851.1"/>
    <property type="molecule type" value="Genomic_DNA"/>
</dbReference>
<feature type="transmembrane region" description="Helical" evidence="1">
    <location>
        <begin position="9"/>
        <end position="25"/>
    </location>
</feature>
<protein>
    <submittedName>
        <fullName evidence="2">Uncharacterized protein</fullName>
    </submittedName>
</protein>
<dbReference type="Proteomes" id="UP001448207">
    <property type="component" value="Unassembled WGS sequence"/>
</dbReference>
<keyword evidence="1" id="KW-0472">Membrane</keyword>
<reference evidence="2 3" key="1">
    <citation type="submission" date="2024-04" db="EMBL/GenBank/DDBJ databases">
        <title>Symmetric and asymmetric DNA N6-adenine methylation regulates different biological responses in Mucorales.</title>
        <authorList>
            <consortium name="Lawrence Berkeley National Laboratory"/>
            <person name="Lax C."/>
            <person name="Mondo S.J."/>
            <person name="Osorio-Concepcion M."/>
            <person name="Muszewska A."/>
            <person name="Corrochano-Luque M."/>
            <person name="Gutierrez G."/>
            <person name="Riley R."/>
            <person name="Lipzen A."/>
            <person name="Guo J."/>
            <person name="Hundley H."/>
            <person name="Amirebrahimi M."/>
            <person name="Ng V."/>
            <person name="Lorenzo-Gutierrez D."/>
            <person name="Binder U."/>
            <person name="Yang J."/>
            <person name="Song Y."/>
            <person name="Canovas D."/>
            <person name="Navarro E."/>
            <person name="Freitag M."/>
            <person name="Gabaldon T."/>
            <person name="Grigoriev I.V."/>
            <person name="Corrochano L.M."/>
            <person name="Nicolas F.E."/>
            <person name="Garre V."/>
        </authorList>
    </citation>
    <scope>NUCLEOTIDE SEQUENCE [LARGE SCALE GENOMIC DNA]</scope>
    <source>
        <strain evidence="2 3">L51</strain>
    </source>
</reference>
<proteinExistence type="predicted"/>
<sequence>MAGTFVHRLYNVYINIIIFSIIILLKEKNIFNLTLNNSLLSTYSFNIYSAFLLLIICFSTYFILDDA</sequence>
<accession>A0ABR3AKQ8</accession>
<feature type="transmembrane region" description="Helical" evidence="1">
    <location>
        <begin position="45"/>
        <end position="64"/>
    </location>
</feature>
<keyword evidence="3" id="KW-1185">Reference proteome</keyword>
<keyword evidence="1" id="KW-0812">Transmembrane</keyword>